<dbReference type="EMBL" id="WJQU01000002">
    <property type="protein sequence ID" value="KAJ6643435.1"/>
    <property type="molecule type" value="Genomic_DNA"/>
</dbReference>
<dbReference type="InterPro" id="IPR001810">
    <property type="entry name" value="F-box_dom"/>
</dbReference>
<feature type="compositionally biased region" description="Basic residues" evidence="1">
    <location>
        <begin position="32"/>
        <end position="53"/>
    </location>
</feature>
<protein>
    <recommendedName>
        <fullName evidence="2">F-box domain-containing protein</fullName>
    </recommendedName>
</protein>
<dbReference type="InterPro" id="IPR036047">
    <property type="entry name" value="F-box-like_dom_sf"/>
</dbReference>
<sequence length="556" mass="65278">MYRRCRYSGWRRPWGYMGYASDDSFDEEVPVKKPRKPKSKKKVFPPRKPKANAKVKESNEAPENESNPDEPNTSTNAKPKVKRLKESATESNPDGQPSKSNFMDMNDDCIREIITYLDAYDLCLLSTQCRRLRNLTQFELFRRFPNETAKIKEFERNGYWFRYPGDNEFIVSFAQIKKLSISNEVSTAQAIEGLKEFFYAKEQSHVEEIHFEGCRSIRPAHGMALSKIVDETKSVTFNRCKILGEFYETILRYFTSMENLVLRQSLEMTCGKDEQINWLKQKYPNLKEFSWFFAEELPLNYVVELKMFFIQNPKIKHFSLYTKQIETLQRLEKADIRITQLYFRITRRGGVGQTLNYLKTMCRKDKSLRLHLIFEDNCRTELTSHLKLFVELNTNLRGLYLDKYPPAQSLTNAIAQCIHLKDLQVRHCKFIPQLIAALPKLENVYVARGMVGPTYQQILEMINQFTTQAPKLKNLFFRNSYLSFRDFNFNRLNQQRSQLPGTFQHVQHQNNRCRIIVKPIAHRLALHTLKPSKPPDHRSSVQLAVSCYLNGFNGKK</sequence>
<reference evidence="3" key="1">
    <citation type="submission" date="2022-07" db="EMBL/GenBank/DDBJ databases">
        <authorList>
            <person name="Trinca V."/>
            <person name="Uliana J.V.C."/>
            <person name="Torres T.T."/>
            <person name="Ward R.J."/>
            <person name="Monesi N."/>
        </authorList>
    </citation>
    <scope>NUCLEOTIDE SEQUENCE</scope>
    <source>
        <strain evidence="3">HSMRA1968</strain>
        <tissue evidence="3">Whole embryos</tissue>
    </source>
</reference>
<evidence type="ECO:0000259" key="2">
    <source>
        <dbReference type="PROSITE" id="PS50181"/>
    </source>
</evidence>
<gene>
    <name evidence="3" type="ORF">Bhyg_08396</name>
</gene>
<dbReference type="PROSITE" id="PS50181">
    <property type="entry name" value="FBOX"/>
    <property type="match status" value="1"/>
</dbReference>
<dbReference type="Gene3D" id="3.80.10.10">
    <property type="entry name" value="Ribonuclease Inhibitor"/>
    <property type="match status" value="1"/>
</dbReference>
<feature type="domain" description="F-box" evidence="2">
    <location>
        <begin position="99"/>
        <end position="144"/>
    </location>
</feature>
<feature type="region of interest" description="Disordered" evidence="1">
    <location>
        <begin position="1"/>
        <end position="103"/>
    </location>
</feature>
<accession>A0A9Q0S4T0</accession>
<dbReference type="AlphaFoldDB" id="A0A9Q0S4T0"/>
<keyword evidence="4" id="KW-1185">Reference proteome</keyword>
<name>A0A9Q0S4T0_9DIPT</name>
<dbReference type="SUPFAM" id="SSF81383">
    <property type="entry name" value="F-box domain"/>
    <property type="match status" value="1"/>
</dbReference>
<dbReference type="Pfam" id="PF00646">
    <property type="entry name" value="F-box"/>
    <property type="match status" value="1"/>
</dbReference>
<dbReference type="SUPFAM" id="SSF52047">
    <property type="entry name" value="RNI-like"/>
    <property type="match status" value="1"/>
</dbReference>
<organism evidence="3 4">
    <name type="scientific">Pseudolycoriella hygida</name>
    <dbReference type="NCBI Taxonomy" id="35572"/>
    <lineage>
        <taxon>Eukaryota</taxon>
        <taxon>Metazoa</taxon>
        <taxon>Ecdysozoa</taxon>
        <taxon>Arthropoda</taxon>
        <taxon>Hexapoda</taxon>
        <taxon>Insecta</taxon>
        <taxon>Pterygota</taxon>
        <taxon>Neoptera</taxon>
        <taxon>Endopterygota</taxon>
        <taxon>Diptera</taxon>
        <taxon>Nematocera</taxon>
        <taxon>Sciaroidea</taxon>
        <taxon>Sciaridae</taxon>
        <taxon>Pseudolycoriella</taxon>
    </lineage>
</organism>
<evidence type="ECO:0000313" key="4">
    <source>
        <dbReference type="Proteomes" id="UP001151699"/>
    </source>
</evidence>
<feature type="compositionally biased region" description="Polar residues" evidence="1">
    <location>
        <begin position="89"/>
        <end position="103"/>
    </location>
</feature>
<comment type="caution">
    <text evidence="3">The sequence shown here is derived from an EMBL/GenBank/DDBJ whole genome shotgun (WGS) entry which is preliminary data.</text>
</comment>
<dbReference type="Proteomes" id="UP001151699">
    <property type="component" value="Chromosome B"/>
</dbReference>
<evidence type="ECO:0000256" key="1">
    <source>
        <dbReference type="SAM" id="MobiDB-lite"/>
    </source>
</evidence>
<dbReference type="OrthoDB" id="550575at2759"/>
<dbReference type="InterPro" id="IPR032675">
    <property type="entry name" value="LRR_dom_sf"/>
</dbReference>
<proteinExistence type="predicted"/>
<evidence type="ECO:0000313" key="3">
    <source>
        <dbReference type="EMBL" id="KAJ6643435.1"/>
    </source>
</evidence>